<name>A0AAD6T4R3_9AGAR</name>
<evidence type="ECO:0000313" key="2">
    <source>
        <dbReference type="Proteomes" id="UP001218188"/>
    </source>
</evidence>
<dbReference type="AlphaFoldDB" id="A0AAD6T4R3"/>
<comment type="caution">
    <text evidence="1">The sequence shown here is derived from an EMBL/GenBank/DDBJ whole genome shotgun (WGS) entry which is preliminary data.</text>
</comment>
<organism evidence="1 2">
    <name type="scientific">Mycena alexandri</name>
    <dbReference type="NCBI Taxonomy" id="1745969"/>
    <lineage>
        <taxon>Eukaryota</taxon>
        <taxon>Fungi</taxon>
        <taxon>Dikarya</taxon>
        <taxon>Basidiomycota</taxon>
        <taxon>Agaricomycotina</taxon>
        <taxon>Agaricomycetes</taxon>
        <taxon>Agaricomycetidae</taxon>
        <taxon>Agaricales</taxon>
        <taxon>Marasmiineae</taxon>
        <taxon>Mycenaceae</taxon>
        <taxon>Mycena</taxon>
    </lineage>
</organism>
<evidence type="ECO:0000313" key="1">
    <source>
        <dbReference type="EMBL" id="KAJ7039418.1"/>
    </source>
</evidence>
<sequence length="431" mass="49294">MLLVEHVKQAGRLALAAAEYGVDFAAVRECSFAGGAEYQFMEEHIMAPGLVPFLGHRESLGVRLNVVVGEISICDLDYRGIFCVKIRAPSHSDCEGGAIYRRQFEQLEKIVGFDARPGDHLGESWFNMGARFEEFVAHDNCFYVLVRNTQEERINRLMILSPGDTVAFCSTMTRFDRGTERVLWFSFAMPPFPLRERLQFDRTHSLKHFLANTRHGSDFVATRDRGTVSGSRWSFKHCEHYEASVNVPYRLPVRPFFVNVFGEVDYKRDTPAGGALRFYDDQLEQLKKTLTEDPRFSVGFDKQNRDENTIASSWISLQTGTKLYRPKPGCFYIFISPNVWDGRDVKVGEVLEADVSFSRFQRERLGKTSQKYSLKVHNIWKLSPEHDLPANDQYYRCDLGAGSKLATGFSTPAELNGWNGNSLQWNLRCER</sequence>
<dbReference type="EMBL" id="JARJCM010000027">
    <property type="protein sequence ID" value="KAJ7039418.1"/>
    <property type="molecule type" value="Genomic_DNA"/>
</dbReference>
<gene>
    <name evidence="1" type="ORF">C8F04DRAFT_1178957</name>
</gene>
<proteinExistence type="predicted"/>
<reference evidence="1" key="1">
    <citation type="submission" date="2023-03" db="EMBL/GenBank/DDBJ databases">
        <title>Massive genome expansion in bonnet fungi (Mycena s.s.) driven by repeated elements and novel gene families across ecological guilds.</title>
        <authorList>
            <consortium name="Lawrence Berkeley National Laboratory"/>
            <person name="Harder C.B."/>
            <person name="Miyauchi S."/>
            <person name="Viragh M."/>
            <person name="Kuo A."/>
            <person name="Thoen E."/>
            <person name="Andreopoulos B."/>
            <person name="Lu D."/>
            <person name="Skrede I."/>
            <person name="Drula E."/>
            <person name="Henrissat B."/>
            <person name="Morin E."/>
            <person name="Kohler A."/>
            <person name="Barry K."/>
            <person name="LaButti K."/>
            <person name="Morin E."/>
            <person name="Salamov A."/>
            <person name="Lipzen A."/>
            <person name="Mereny Z."/>
            <person name="Hegedus B."/>
            <person name="Baldrian P."/>
            <person name="Stursova M."/>
            <person name="Weitz H."/>
            <person name="Taylor A."/>
            <person name="Grigoriev I.V."/>
            <person name="Nagy L.G."/>
            <person name="Martin F."/>
            <person name="Kauserud H."/>
        </authorList>
    </citation>
    <scope>NUCLEOTIDE SEQUENCE</scope>
    <source>
        <strain evidence="1">CBHHK200</strain>
    </source>
</reference>
<accession>A0AAD6T4R3</accession>
<dbReference type="Proteomes" id="UP001218188">
    <property type="component" value="Unassembled WGS sequence"/>
</dbReference>
<keyword evidence="2" id="KW-1185">Reference proteome</keyword>
<protein>
    <submittedName>
        <fullName evidence="1">Uncharacterized protein</fullName>
    </submittedName>
</protein>